<feature type="compositionally biased region" description="Basic and acidic residues" evidence="1">
    <location>
        <begin position="53"/>
        <end position="79"/>
    </location>
</feature>
<dbReference type="AlphaFoldDB" id="A0A8H3VNA6"/>
<accession>A0A8H3VNA6</accession>
<gene>
    <name evidence="2" type="ORF">EG327_000955</name>
</gene>
<organism evidence="2 3">
    <name type="scientific">Venturia inaequalis</name>
    <name type="common">Apple scab fungus</name>
    <dbReference type="NCBI Taxonomy" id="5025"/>
    <lineage>
        <taxon>Eukaryota</taxon>
        <taxon>Fungi</taxon>
        <taxon>Dikarya</taxon>
        <taxon>Ascomycota</taxon>
        <taxon>Pezizomycotina</taxon>
        <taxon>Dothideomycetes</taxon>
        <taxon>Pleosporomycetidae</taxon>
        <taxon>Venturiales</taxon>
        <taxon>Venturiaceae</taxon>
        <taxon>Venturia</taxon>
    </lineage>
</organism>
<feature type="compositionally biased region" description="Basic and acidic residues" evidence="1">
    <location>
        <begin position="14"/>
        <end position="45"/>
    </location>
</feature>
<feature type="region of interest" description="Disordered" evidence="1">
    <location>
        <begin position="1"/>
        <end position="88"/>
    </location>
</feature>
<evidence type="ECO:0000313" key="2">
    <source>
        <dbReference type="EMBL" id="KAE9990808.1"/>
    </source>
</evidence>
<name>A0A8H3VNA6_VENIN</name>
<evidence type="ECO:0000313" key="3">
    <source>
        <dbReference type="Proteomes" id="UP000490939"/>
    </source>
</evidence>
<proteinExistence type="predicted"/>
<feature type="region of interest" description="Disordered" evidence="1">
    <location>
        <begin position="324"/>
        <end position="344"/>
    </location>
</feature>
<evidence type="ECO:0000256" key="1">
    <source>
        <dbReference type="SAM" id="MobiDB-lite"/>
    </source>
</evidence>
<dbReference type="Proteomes" id="UP000490939">
    <property type="component" value="Unassembled WGS sequence"/>
</dbReference>
<dbReference type="EMBL" id="WNWR01000121">
    <property type="protein sequence ID" value="KAE9990808.1"/>
    <property type="molecule type" value="Genomic_DNA"/>
</dbReference>
<comment type="caution">
    <text evidence="2">The sequence shown here is derived from an EMBL/GenBank/DDBJ whole genome shotgun (WGS) entry which is preliminary data.</text>
</comment>
<sequence length="363" mass="42768">MEDILNANAPSQADRAKRREERPDKARLQEGQAREGERSHNDRGRAFARPTTRRRETPTEKPTEKLRNSKTYPEKKGKPDNLPPTDMRLRYPDLPHAPYHKVIKDLPDGKMCPGIEAVTDGFHERKIWNFWARFELDEYCTGVDPPEFMYEKVDVHDSENMHVGTPERRRTQPIEQTQERRDENVAEQDRKDFQKLQDVCEKFPGIVGHFRAMLEMEDKAPDSMAKMRKYGEFCIKTPNLARVIDNTIEYGTKYPEFLYEVNEFANLDKKNHKFQKELVSAMRAGEMPASASRKRTREEIEEDEREAEIQRLLHLSTAYKLDRERKQDKRKRYRDAESGDEDLNDDDRALIKKVKTMAKLRNV</sequence>
<feature type="region of interest" description="Disordered" evidence="1">
    <location>
        <begin position="285"/>
        <end position="305"/>
    </location>
</feature>
<feature type="region of interest" description="Disordered" evidence="1">
    <location>
        <begin position="161"/>
        <end position="189"/>
    </location>
</feature>
<keyword evidence="3" id="KW-1185">Reference proteome</keyword>
<protein>
    <submittedName>
        <fullName evidence="2">Uncharacterized protein</fullName>
    </submittedName>
</protein>
<reference evidence="2 3" key="1">
    <citation type="submission" date="2019-07" db="EMBL/GenBank/DDBJ databases">
        <title>Venturia inaequalis Genome Resource.</title>
        <authorList>
            <person name="Lichtner F.J."/>
        </authorList>
    </citation>
    <scope>NUCLEOTIDE SEQUENCE [LARGE SCALE GENOMIC DNA]</scope>
    <source>
        <strain evidence="2 3">DMI_063113</strain>
    </source>
</reference>